<evidence type="ECO:0000313" key="3">
    <source>
        <dbReference type="EMBL" id="CAB4138393.1"/>
    </source>
</evidence>
<evidence type="ECO:0000256" key="1">
    <source>
        <dbReference type="SAM" id="MobiDB-lite"/>
    </source>
</evidence>
<sequence>MSSNQAGSIVTSSDLWQAQQEWEDEEIVYMSGYPDDNPKTAYGEAKPKMSDTPTTGIREMGKVFTGGAEKYGRFNWRDHSVSSTVYYDAAQRHLMAWFDGEDIDPESGISHLAHVMACCNILLDAGRCGKLNDNRALTGKGRLTRGD</sequence>
<dbReference type="Pfam" id="PF18909">
    <property type="entry name" value="dGTP_diPhyd_N"/>
    <property type="match status" value="1"/>
</dbReference>
<organism evidence="3">
    <name type="scientific">uncultured Caudovirales phage</name>
    <dbReference type="NCBI Taxonomy" id="2100421"/>
    <lineage>
        <taxon>Viruses</taxon>
        <taxon>Duplodnaviria</taxon>
        <taxon>Heunggongvirae</taxon>
        <taxon>Uroviricota</taxon>
        <taxon>Caudoviricetes</taxon>
        <taxon>Peduoviridae</taxon>
        <taxon>Maltschvirus</taxon>
        <taxon>Maltschvirus maltsch</taxon>
    </lineage>
</organism>
<name>A0A6J5LYY9_9CAUD</name>
<gene>
    <name evidence="3" type="ORF">UFOVP330_30</name>
</gene>
<protein>
    <recommendedName>
        <fullName evidence="2">dATP/dGTP diphosphohydrolase N-terminal domain-containing protein</fullName>
    </recommendedName>
</protein>
<accession>A0A6J5LYY9</accession>
<reference evidence="3" key="1">
    <citation type="submission" date="2020-04" db="EMBL/GenBank/DDBJ databases">
        <authorList>
            <person name="Chiriac C."/>
            <person name="Salcher M."/>
            <person name="Ghai R."/>
            <person name="Kavagutti S V."/>
        </authorList>
    </citation>
    <scope>NUCLEOTIDE SEQUENCE</scope>
</reference>
<feature type="domain" description="dATP/dGTP diphosphohydrolase N-terminal" evidence="2">
    <location>
        <begin position="37"/>
        <end position="135"/>
    </location>
</feature>
<dbReference type="InterPro" id="IPR044038">
    <property type="entry name" value="dATP/dGTP_diPOhydrolase_N"/>
</dbReference>
<dbReference type="EMBL" id="LR796344">
    <property type="protein sequence ID" value="CAB4138393.1"/>
    <property type="molecule type" value="Genomic_DNA"/>
</dbReference>
<evidence type="ECO:0000259" key="2">
    <source>
        <dbReference type="Pfam" id="PF18909"/>
    </source>
</evidence>
<feature type="region of interest" description="Disordered" evidence="1">
    <location>
        <begin position="39"/>
        <end position="58"/>
    </location>
</feature>
<proteinExistence type="predicted"/>